<protein>
    <submittedName>
        <fullName evidence="1">Uncharacterized protein</fullName>
    </submittedName>
</protein>
<evidence type="ECO:0000313" key="1">
    <source>
        <dbReference type="EMBL" id="QJA93658.1"/>
    </source>
</evidence>
<dbReference type="AlphaFoldDB" id="A0A6M3LL42"/>
<reference evidence="1" key="1">
    <citation type="submission" date="2020-03" db="EMBL/GenBank/DDBJ databases">
        <title>The deep terrestrial virosphere.</title>
        <authorList>
            <person name="Holmfeldt K."/>
            <person name="Nilsson E."/>
            <person name="Simone D."/>
            <person name="Lopez-Fernandez M."/>
            <person name="Wu X."/>
            <person name="de Brujin I."/>
            <person name="Lundin D."/>
            <person name="Andersson A."/>
            <person name="Bertilsson S."/>
            <person name="Dopson M."/>
        </authorList>
    </citation>
    <scope>NUCLEOTIDE SEQUENCE</scope>
    <source>
        <strain evidence="1">MM415B04162</strain>
    </source>
</reference>
<name>A0A6M3LL42_9ZZZZ</name>
<dbReference type="EMBL" id="MT143166">
    <property type="protein sequence ID" value="QJA93658.1"/>
    <property type="molecule type" value="Genomic_DNA"/>
</dbReference>
<accession>A0A6M3LL42</accession>
<gene>
    <name evidence="1" type="ORF">MM415B04162_0012</name>
</gene>
<organism evidence="1">
    <name type="scientific">viral metagenome</name>
    <dbReference type="NCBI Taxonomy" id="1070528"/>
    <lineage>
        <taxon>unclassified sequences</taxon>
        <taxon>metagenomes</taxon>
        <taxon>organismal metagenomes</taxon>
    </lineage>
</organism>
<proteinExistence type="predicted"/>
<sequence>MFKGLEAGAEGENVVDVFDEIYLGRGYATVTWKCPFCGAERATRISRDSWVMLGIDGEPDCHHKEPDFEPLRHMVKIDRRGHISIGSPPYQTPSAEAGGLFDILLD</sequence>